<dbReference type="CDD" id="cd22268">
    <property type="entry name" value="DPBB_RlpA-like"/>
    <property type="match status" value="1"/>
</dbReference>
<evidence type="ECO:0000259" key="5">
    <source>
        <dbReference type="Pfam" id="PF03330"/>
    </source>
</evidence>
<reference evidence="6" key="1">
    <citation type="journal article" date="2014" name="Int. J. Syst. Evol. Microbiol.">
        <title>Complete genome sequence of Corynebacterium casei LMG S-19264T (=DSM 44701T), isolated from a smear-ripened cheese.</title>
        <authorList>
            <consortium name="US DOE Joint Genome Institute (JGI-PGF)"/>
            <person name="Walter F."/>
            <person name="Albersmeier A."/>
            <person name="Kalinowski J."/>
            <person name="Ruckert C."/>
        </authorList>
    </citation>
    <scope>NUCLEOTIDE SEQUENCE</scope>
    <source>
        <strain evidence="6">CGMCC 1.12214</strain>
    </source>
</reference>
<accession>A0A917MHA9</accession>
<dbReference type="Pfam" id="PF03330">
    <property type="entry name" value="DPBB_1"/>
    <property type="match status" value="1"/>
</dbReference>
<dbReference type="InterPro" id="IPR036908">
    <property type="entry name" value="RlpA-like_sf"/>
</dbReference>
<dbReference type="InterPro" id="IPR012997">
    <property type="entry name" value="RplA"/>
</dbReference>
<dbReference type="EMBL" id="BMES01000001">
    <property type="protein sequence ID" value="GGH16613.1"/>
    <property type="molecule type" value="Genomic_DNA"/>
</dbReference>
<feature type="chain" id="PRO_5038181170" description="Endolytic peptidoglycan transglycosylase RlpA" evidence="3">
    <location>
        <begin position="23"/>
        <end position="115"/>
    </location>
</feature>
<dbReference type="SUPFAM" id="SSF50685">
    <property type="entry name" value="Barwin-like endoglucanases"/>
    <property type="match status" value="1"/>
</dbReference>
<gene>
    <name evidence="3" type="primary">rlpA</name>
    <name evidence="6" type="ORF">GCM10007036_17450</name>
</gene>
<evidence type="ECO:0000313" key="7">
    <source>
        <dbReference type="Proteomes" id="UP000603912"/>
    </source>
</evidence>
<dbReference type="EC" id="4.2.2.-" evidence="3"/>
<sequence length="115" mass="12095" precursor="true">MNRAAGVSILCAMSFASSDAAAEGMIGRGVAAWYQSGHRTATGERFIPDGYTAAHRTLPLGSKVRVVNARSNRSVVVRINDRGPFGGRRIIDLSRGAARAIGLDGVGMVELHATN</sequence>
<keyword evidence="2 3" id="KW-0961">Cell wall biogenesis/degradation</keyword>
<dbReference type="GO" id="GO:0008932">
    <property type="term" value="F:lytic endotransglycosylase activity"/>
    <property type="evidence" value="ECO:0007669"/>
    <property type="project" value="UniProtKB-UniRule"/>
</dbReference>
<evidence type="ECO:0000256" key="2">
    <source>
        <dbReference type="ARBA" id="ARBA00023316"/>
    </source>
</evidence>
<proteinExistence type="inferred from homology"/>
<dbReference type="InterPro" id="IPR034718">
    <property type="entry name" value="RlpA"/>
</dbReference>
<keyword evidence="6" id="KW-0449">Lipoprotein</keyword>
<evidence type="ECO:0000256" key="3">
    <source>
        <dbReference type="HAMAP-Rule" id="MF_02071"/>
    </source>
</evidence>
<dbReference type="GO" id="GO:0071555">
    <property type="term" value="P:cell wall organization"/>
    <property type="evidence" value="ECO:0007669"/>
    <property type="project" value="UniProtKB-KW"/>
</dbReference>
<dbReference type="PANTHER" id="PTHR34183:SF8">
    <property type="entry name" value="ENDOLYTIC PEPTIDOGLYCAN TRANSGLYCOSYLASE RLPA-RELATED"/>
    <property type="match status" value="1"/>
</dbReference>
<dbReference type="NCBIfam" id="TIGR00413">
    <property type="entry name" value="rlpA"/>
    <property type="match status" value="1"/>
</dbReference>
<evidence type="ECO:0000256" key="4">
    <source>
        <dbReference type="RuleBase" id="RU003495"/>
    </source>
</evidence>
<organism evidence="6 7">
    <name type="scientific">Alsobacter metallidurans</name>
    <dbReference type="NCBI Taxonomy" id="340221"/>
    <lineage>
        <taxon>Bacteria</taxon>
        <taxon>Pseudomonadati</taxon>
        <taxon>Pseudomonadota</taxon>
        <taxon>Alphaproteobacteria</taxon>
        <taxon>Hyphomicrobiales</taxon>
        <taxon>Alsobacteraceae</taxon>
        <taxon>Alsobacter</taxon>
    </lineage>
</organism>
<dbReference type="Gene3D" id="2.40.40.10">
    <property type="entry name" value="RlpA-like domain"/>
    <property type="match status" value="1"/>
</dbReference>
<comment type="function">
    <text evidence="3">Lytic transglycosylase with a strong preference for naked glycan strands that lack stem peptides.</text>
</comment>
<comment type="caution">
    <text evidence="6">The sequence shown here is derived from an EMBL/GenBank/DDBJ whole genome shotgun (WGS) entry which is preliminary data.</text>
</comment>
<dbReference type="HAMAP" id="MF_02071">
    <property type="entry name" value="RlpA"/>
    <property type="match status" value="1"/>
</dbReference>
<feature type="domain" description="RlpA-like protein double-psi beta-barrel" evidence="5">
    <location>
        <begin position="28"/>
        <end position="110"/>
    </location>
</feature>
<comment type="similarity">
    <text evidence="3 4">Belongs to the RlpA family.</text>
</comment>
<dbReference type="InterPro" id="IPR009009">
    <property type="entry name" value="RlpA-like_DPBB"/>
</dbReference>
<keyword evidence="7" id="KW-1185">Reference proteome</keyword>
<keyword evidence="3" id="KW-0732">Signal</keyword>
<evidence type="ECO:0000313" key="6">
    <source>
        <dbReference type="EMBL" id="GGH16613.1"/>
    </source>
</evidence>
<dbReference type="AlphaFoldDB" id="A0A917MHA9"/>
<name>A0A917MHA9_9HYPH</name>
<evidence type="ECO:0000256" key="1">
    <source>
        <dbReference type="ARBA" id="ARBA00023239"/>
    </source>
</evidence>
<dbReference type="PANTHER" id="PTHR34183">
    <property type="entry name" value="ENDOLYTIC PEPTIDOGLYCAN TRANSGLYCOSYLASE RLPA"/>
    <property type="match status" value="1"/>
</dbReference>
<dbReference type="Proteomes" id="UP000603912">
    <property type="component" value="Unassembled WGS sequence"/>
</dbReference>
<feature type="signal peptide" evidence="3">
    <location>
        <begin position="1"/>
        <end position="22"/>
    </location>
</feature>
<reference evidence="6" key="2">
    <citation type="submission" date="2020-09" db="EMBL/GenBank/DDBJ databases">
        <authorList>
            <person name="Sun Q."/>
            <person name="Zhou Y."/>
        </authorList>
    </citation>
    <scope>NUCLEOTIDE SEQUENCE</scope>
    <source>
        <strain evidence="6">CGMCC 1.12214</strain>
    </source>
</reference>
<protein>
    <recommendedName>
        <fullName evidence="3">Endolytic peptidoglycan transglycosylase RlpA</fullName>
        <ecNumber evidence="3">4.2.2.-</ecNumber>
    </recommendedName>
</protein>
<dbReference type="GO" id="GO:0000270">
    <property type="term" value="P:peptidoglycan metabolic process"/>
    <property type="evidence" value="ECO:0007669"/>
    <property type="project" value="UniProtKB-UniRule"/>
</dbReference>
<keyword evidence="1 3" id="KW-0456">Lyase</keyword>